<comment type="caution">
    <text evidence="5">The sequence shown here is derived from an EMBL/GenBank/DDBJ whole genome shotgun (WGS) entry which is preliminary data.</text>
</comment>
<keyword evidence="3" id="KW-0804">Transcription</keyword>
<dbReference type="InterPro" id="IPR050204">
    <property type="entry name" value="AraC_XylS_family_regulators"/>
</dbReference>
<organism evidence="5 6">
    <name type="scientific">Rariglobus hedericola</name>
    <dbReference type="NCBI Taxonomy" id="2597822"/>
    <lineage>
        <taxon>Bacteria</taxon>
        <taxon>Pseudomonadati</taxon>
        <taxon>Verrucomicrobiota</taxon>
        <taxon>Opitutia</taxon>
        <taxon>Opitutales</taxon>
        <taxon>Opitutaceae</taxon>
        <taxon>Rariglobus</taxon>
    </lineage>
</organism>
<protein>
    <submittedName>
        <fullName evidence="5">Helix-turn-helix transcriptional regulator</fullName>
    </submittedName>
</protein>
<reference evidence="5 6" key="1">
    <citation type="submission" date="2019-07" db="EMBL/GenBank/DDBJ databases">
        <title>Description of 53C-WASEF.</title>
        <authorList>
            <person name="Pitt A."/>
            <person name="Hahn M.W."/>
        </authorList>
    </citation>
    <scope>NUCLEOTIDE SEQUENCE [LARGE SCALE GENOMIC DNA]</scope>
    <source>
        <strain evidence="5 6">53C-WASEF</strain>
    </source>
</reference>
<dbReference type="PANTHER" id="PTHR46796">
    <property type="entry name" value="HTH-TYPE TRANSCRIPTIONAL ACTIVATOR RHAS-RELATED"/>
    <property type="match status" value="1"/>
</dbReference>
<keyword evidence="6" id="KW-1185">Reference proteome</keyword>
<gene>
    <name evidence="5" type="ORF">FPL22_04375</name>
</gene>
<keyword evidence="1" id="KW-0805">Transcription regulation</keyword>
<feature type="domain" description="HTH araC/xylS-type" evidence="4">
    <location>
        <begin position="170"/>
        <end position="268"/>
    </location>
</feature>
<name>A0A556QSV9_9BACT</name>
<dbReference type="GO" id="GO:0003700">
    <property type="term" value="F:DNA-binding transcription factor activity"/>
    <property type="evidence" value="ECO:0007669"/>
    <property type="project" value="InterPro"/>
</dbReference>
<accession>A0A556QSV9</accession>
<evidence type="ECO:0000259" key="4">
    <source>
        <dbReference type="PROSITE" id="PS01124"/>
    </source>
</evidence>
<dbReference type="Gene3D" id="1.10.10.60">
    <property type="entry name" value="Homeodomain-like"/>
    <property type="match status" value="1"/>
</dbReference>
<evidence type="ECO:0000313" key="5">
    <source>
        <dbReference type="EMBL" id="TSJ79721.1"/>
    </source>
</evidence>
<dbReference type="Proteomes" id="UP000315648">
    <property type="component" value="Unassembled WGS sequence"/>
</dbReference>
<dbReference type="InterPro" id="IPR018060">
    <property type="entry name" value="HTH_AraC"/>
</dbReference>
<evidence type="ECO:0000313" key="6">
    <source>
        <dbReference type="Proteomes" id="UP000315648"/>
    </source>
</evidence>
<dbReference type="GO" id="GO:0043565">
    <property type="term" value="F:sequence-specific DNA binding"/>
    <property type="evidence" value="ECO:0007669"/>
    <property type="project" value="InterPro"/>
</dbReference>
<evidence type="ECO:0000256" key="3">
    <source>
        <dbReference type="ARBA" id="ARBA00023163"/>
    </source>
</evidence>
<dbReference type="OrthoDB" id="345364at2"/>
<evidence type="ECO:0000256" key="1">
    <source>
        <dbReference type="ARBA" id="ARBA00023015"/>
    </source>
</evidence>
<keyword evidence="2" id="KW-0238">DNA-binding</keyword>
<sequence>MPLGAAGGINTGLEVVTPQHRYRFDGMRPQARSKPPIGVFQYTLDGWGELETDGVTTPVGAEHALSVKVPSRHCYRSAQDCGRWSFFWMVFDHPYIIERLYAKPEMLNRVVNLPANSAPVRAAVGVLKIVWGKNADAFAVEQALYRWMLEMERWMFAQRHPEEPRQTLLDEVRRLTMAHIEEAVPVEWVAKQFGMSRTHFTHHFTRTTGLLPATFMREVRLHAAAGLLRDQNLSVKEVAARTGFADANHLCKTFRTQFHLSPGAYRHLRTQIPSPAAPAS</sequence>
<dbReference type="EMBL" id="VMBG01000001">
    <property type="protein sequence ID" value="TSJ79721.1"/>
    <property type="molecule type" value="Genomic_DNA"/>
</dbReference>
<dbReference type="Pfam" id="PF12833">
    <property type="entry name" value="HTH_18"/>
    <property type="match status" value="1"/>
</dbReference>
<evidence type="ECO:0000256" key="2">
    <source>
        <dbReference type="ARBA" id="ARBA00023125"/>
    </source>
</evidence>
<dbReference type="PROSITE" id="PS01124">
    <property type="entry name" value="HTH_ARAC_FAMILY_2"/>
    <property type="match status" value="1"/>
</dbReference>
<dbReference type="InterPro" id="IPR009057">
    <property type="entry name" value="Homeodomain-like_sf"/>
</dbReference>
<dbReference type="AlphaFoldDB" id="A0A556QSV9"/>
<dbReference type="SUPFAM" id="SSF46689">
    <property type="entry name" value="Homeodomain-like"/>
    <property type="match status" value="2"/>
</dbReference>
<dbReference type="SMART" id="SM00342">
    <property type="entry name" value="HTH_ARAC"/>
    <property type="match status" value="1"/>
</dbReference>
<proteinExistence type="predicted"/>
<dbReference type="SUPFAM" id="SSF51215">
    <property type="entry name" value="Regulatory protein AraC"/>
    <property type="match status" value="1"/>
</dbReference>
<dbReference type="InterPro" id="IPR037923">
    <property type="entry name" value="HTH-like"/>
</dbReference>